<reference evidence="4 5" key="1">
    <citation type="submission" date="2020-08" db="EMBL/GenBank/DDBJ databases">
        <title>Cohnella phylogeny.</title>
        <authorList>
            <person name="Dunlap C."/>
        </authorList>
    </citation>
    <scope>NUCLEOTIDE SEQUENCE [LARGE SCALE GENOMIC DNA]</scope>
    <source>
        <strain evidence="4 5">CBP 2801</strain>
    </source>
</reference>
<keyword evidence="5" id="KW-1185">Reference proteome</keyword>
<dbReference type="AlphaFoldDB" id="A0A7X0SLN2"/>
<name>A0A7X0SLN2_9BACL</name>
<feature type="transmembrane region" description="Helical" evidence="2">
    <location>
        <begin position="181"/>
        <end position="198"/>
    </location>
</feature>
<dbReference type="RefSeq" id="WP_185129882.1">
    <property type="nucleotide sequence ID" value="NZ_JACJVO010000018.1"/>
</dbReference>
<feature type="domain" description="PDZ" evidence="3">
    <location>
        <begin position="314"/>
        <end position="370"/>
    </location>
</feature>
<dbReference type="InterPro" id="IPR001478">
    <property type="entry name" value="PDZ"/>
</dbReference>
<dbReference type="SMART" id="SM00228">
    <property type="entry name" value="PDZ"/>
    <property type="match status" value="1"/>
</dbReference>
<feature type="transmembrane region" description="Helical" evidence="2">
    <location>
        <begin position="258"/>
        <end position="274"/>
    </location>
</feature>
<organism evidence="4 5">
    <name type="scientific">Cohnella zeiphila</name>
    <dbReference type="NCBI Taxonomy" id="2761120"/>
    <lineage>
        <taxon>Bacteria</taxon>
        <taxon>Bacillati</taxon>
        <taxon>Bacillota</taxon>
        <taxon>Bacilli</taxon>
        <taxon>Bacillales</taxon>
        <taxon>Paenibacillaceae</taxon>
        <taxon>Cohnella</taxon>
    </lineage>
</organism>
<feature type="transmembrane region" description="Helical" evidence="2">
    <location>
        <begin position="82"/>
        <end position="100"/>
    </location>
</feature>
<feature type="transmembrane region" description="Helical" evidence="2">
    <location>
        <begin position="54"/>
        <end position="76"/>
    </location>
</feature>
<sequence length="497" mass="52269">MNPLWDVLREAGHAALGMLALPFLYMAILFAWWHAKQASTLQRRLFHVRLHASLVVALQRTGAGIAVGLLISLLGLGVGARLDQQTLACVWAAMIVLALVRLRYICIAYAAGALGVVQCAMTWAGVSETDGAVVKALLGIDVPGLLLLAGLLHVAEGLLVRWQGARFAMPLFLEGKRGKPVGAYALSGVWPVPLLWLLPAAGSGGGFDLPWTPLSGLLGGGASVAAWSFAAFPVLLGFSDRTETRWPESKARDTGGSLIAYGVVVAALAAGSWYWKPLTIAAALAAFALHEGLLLWGRWREAGRQPVYVQDGRGLTVLAVLPGTPAAEMGLMPGERIVKANGAKVRSKEQLHDALQLQSAFCRLEVANREGHVKFVQRARYEGEHHQLGLILAPDEEADWVAAPRAASVWQGLQRAGARRRRNAPALPARAAAAPAGAASGASEEAAAIEEGAGVLALAAQPDGEATERSALAGAASAREDAVRELPAGLPPRGSKK</sequence>
<evidence type="ECO:0000313" key="5">
    <source>
        <dbReference type="Proteomes" id="UP000564644"/>
    </source>
</evidence>
<dbReference type="SUPFAM" id="SSF50156">
    <property type="entry name" value="PDZ domain-like"/>
    <property type="match status" value="1"/>
</dbReference>
<feature type="region of interest" description="Disordered" evidence="1">
    <location>
        <begin position="459"/>
        <end position="497"/>
    </location>
</feature>
<evidence type="ECO:0000256" key="2">
    <source>
        <dbReference type="SAM" id="Phobius"/>
    </source>
</evidence>
<feature type="transmembrane region" description="Helical" evidence="2">
    <location>
        <begin position="218"/>
        <end position="238"/>
    </location>
</feature>
<keyword evidence="2" id="KW-1133">Transmembrane helix</keyword>
<accession>A0A7X0SLN2</accession>
<evidence type="ECO:0000259" key="3">
    <source>
        <dbReference type="PROSITE" id="PS50106"/>
    </source>
</evidence>
<keyword evidence="2" id="KW-0812">Transmembrane</keyword>
<evidence type="ECO:0000313" key="4">
    <source>
        <dbReference type="EMBL" id="MBB6732211.1"/>
    </source>
</evidence>
<proteinExistence type="predicted"/>
<protein>
    <submittedName>
        <fullName evidence="4">PDZ domain-containing protein</fullName>
    </submittedName>
</protein>
<gene>
    <name evidence="4" type="ORF">H7C18_14920</name>
</gene>
<feature type="transmembrane region" description="Helical" evidence="2">
    <location>
        <begin position="138"/>
        <end position="160"/>
    </location>
</feature>
<dbReference type="EMBL" id="JACJVO010000018">
    <property type="protein sequence ID" value="MBB6732211.1"/>
    <property type="molecule type" value="Genomic_DNA"/>
</dbReference>
<evidence type="ECO:0000256" key="1">
    <source>
        <dbReference type="SAM" id="MobiDB-lite"/>
    </source>
</evidence>
<dbReference type="PROSITE" id="PS50106">
    <property type="entry name" value="PDZ"/>
    <property type="match status" value="1"/>
</dbReference>
<feature type="transmembrane region" description="Helical" evidence="2">
    <location>
        <begin position="12"/>
        <end position="33"/>
    </location>
</feature>
<comment type="caution">
    <text evidence="4">The sequence shown here is derived from an EMBL/GenBank/DDBJ whole genome shotgun (WGS) entry which is preliminary data.</text>
</comment>
<dbReference type="InterPro" id="IPR036034">
    <property type="entry name" value="PDZ_sf"/>
</dbReference>
<dbReference type="InterPro" id="IPR041489">
    <property type="entry name" value="PDZ_6"/>
</dbReference>
<dbReference type="Gene3D" id="2.30.42.10">
    <property type="match status" value="1"/>
</dbReference>
<keyword evidence="2" id="KW-0472">Membrane</keyword>
<dbReference type="Proteomes" id="UP000564644">
    <property type="component" value="Unassembled WGS sequence"/>
</dbReference>
<dbReference type="Pfam" id="PF17820">
    <property type="entry name" value="PDZ_6"/>
    <property type="match status" value="1"/>
</dbReference>
<feature type="transmembrane region" description="Helical" evidence="2">
    <location>
        <begin position="107"/>
        <end position="126"/>
    </location>
</feature>